<keyword evidence="3" id="KW-1185">Reference proteome</keyword>
<comment type="caution">
    <text evidence="2">The sequence shown here is derived from an EMBL/GenBank/DDBJ whole genome shotgun (WGS) entry which is preliminary data.</text>
</comment>
<keyword evidence="1" id="KW-0472">Membrane</keyword>
<keyword evidence="1" id="KW-1133">Transmembrane helix</keyword>
<reference evidence="2 3" key="1">
    <citation type="submission" date="2022-10" db="EMBL/GenBank/DDBJ databases">
        <title>Luteolibacter flavescens strain MCCC 1K03193, whole genome shotgun sequencing project.</title>
        <authorList>
            <person name="Zhao G."/>
            <person name="Shen L."/>
        </authorList>
    </citation>
    <scope>NUCLEOTIDE SEQUENCE [LARGE SCALE GENOMIC DNA]</scope>
    <source>
        <strain evidence="2 3">MCCC 1K03193</strain>
    </source>
</reference>
<evidence type="ECO:0000256" key="1">
    <source>
        <dbReference type="SAM" id="Phobius"/>
    </source>
</evidence>
<dbReference type="RefSeq" id="WP_264500694.1">
    <property type="nucleotide sequence ID" value="NZ_JAPDDS010000004.1"/>
</dbReference>
<feature type="transmembrane region" description="Helical" evidence="1">
    <location>
        <begin position="151"/>
        <end position="171"/>
    </location>
</feature>
<dbReference type="EMBL" id="JAPDDS010000004">
    <property type="protein sequence ID" value="MCW1884735.1"/>
    <property type="molecule type" value="Genomic_DNA"/>
</dbReference>
<evidence type="ECO:0000313" key="2">
    <source>
        <dbReference type="EMBL" id="MCW1884735.1"/>
    </source>
</evidence>
<sequence>MKFWKKQKVQPTRLTDWLFCGAMFLFAVGGLSLGEFNRRHGATREAELTEVSGLASDAEVSTVKGEYGARTKFLKFTVEGFRMTYPDDKPGYDRVFAAVESGTPVTVKVSTKRETVFPRDGWVPIYALTIGDDVVLTYQQTIAEKRGSSKAMHIFGGVLTVIAVYGLYGCYRNRPKTGGLMDASRGRGRNGW</sequence>
<evidence type="ECO:0008006" key="4">
    <source>
        <dbReference type="Google" id="ProtNLM"/>
    </source>
</evidence>
<name>A0ABT3FMD2_9BACT</name>
<accession>A0ABT3FMD2</accession>
<proteinExistence type="predicted"/>
<organism evidence="2 3">
    <name type="scientific">Luteolibacter flavescens</name>
    <dbReference type="NCBI Taxonomy" id="1859460"/>
    <lineage>
        <taxon>Bacteria</taxon>
        <taxon>Pseudomonadati</taxon>
        <taxon>Verrucomicrobiota</taxon>
        <taxon>Verrucomicrobiia</taxon>
        <taxon>Verrucomicrobiales</taxon>
        <taxon>Verrucomicrobiaceae</taxon>
        <taxon>Luteolibacter</taxon>
    </lineage>
</organism>
<evidence type="ECO:0000313" key="3">
    <source>
        <dbReference type="Proteomes" id="UP001207930"/>
    </source>
</evidence>
<gene>
    <name evidence="2" type="ORF">OKA04_08345</name>
</gene>
<dbReference type="Proteomes" id="UP001207930">
    <property type="component" value="Unassembled WGS sequence"/>
</dbReference>
<keyword evidence="1" id="KW-0812">Transmembrane</keyword>
<protein>
    <recommendedName>
        <fullName evidence="4">DUF3592 domain-containing protein</fullName>
    </recommendedName>
</protein>